<dbReference type="GO" id="GO:0006974">
    <property type="term" value="P:DNA damage response"/>
    <property type="evidence" value="ECO:0007669"/>
    <property type="project" value="TreeGrafter"/>
</dbReference>
<comment type="catalytic activity">
    <reaction evidence="1 10">
        <text>L-glutamyl-[protein] + S-adenosyl-L-methionine = [protein]-L-glutamate 5-O-methyl ester + S-adenosyl-L-homocysteine</text>
        <dbReference type="Rhea" id="RHEA:24452"/>
        <dbReference type="Rhea" id="RHEA-COMP:10208"/>
        <dbReference type="Rhea" id="RHEA-COMP:10311"/>
        <dbReference type="ChEBI" id="CHEBI:29973"/>
        <dbReference type="ChEBI" id="CHEBI:57856"/>
        <dbReference type="ChEBI" id="CHEBI:59789"/>
        <dbReference type="ChEBI" id="CHEBI:82795"/>
    </reaction>
</comment>
<organism evidence="12 13">
    <name type="scientific">Drosophila busckii</name>
    <name type="common">Fruit fly</name>
    <dbReference type="NCBI Taxonomy" id="30019"/>
    <lineage>
        <taxon>Eukaryota</taxon>
        <taxon>Metazoa</taxon>
        <taxon>Ecdysozoa</taxon>
        <taxon>Arthropoda</taxon>
        <taxon>Hexapoda</taxon>
        <taxon>Insecta</taxon>
        <taxon>Pterygota</taxon>
        <taxon>Neoptera</taxon>
        <taxon>Endopterygota</taxon>
        <taxon>Diptera</taxon>
        <taxon>Brachycera</taxon>
        <taxon>Muscomorpha</taxon>
        <taxon>Ephydroidea</taxon>
        <taxon>Drosophilidae</taxon>
        <taxon>Drosophila</taxon>
    </lineage>
</organism>
<dbReference type="InterPro" id="IPR039763">
    <property type="entry name" value="ARMT1"/>
</dbReference>
<dbReference type="EC" id="2.1.1.-" evidence="10"/>
<dbReference type="SMR" id="A0A0M5J4P6"/>
<name>A0A0M5J4P6_DROBS</name>
<dbReference type="Proteomes" id="UP000494163">
    <property type="component" value="Chromosome 2R"/>
</dbReference>
<evidence type="ECO:0000256" key="5">
    <source>
        <dbReference type="ARBA" id="ARBA00022723"/>
    </source>
</evidence>
<dbReference type="SUPFAM" id="SSF111321">
    <property type="entry name" value="AF1104-like"/>
    <property type="match status" value="1"/>
</dbReference>
<proteinExistence type="inferred from homology"/>
<comment type="function">
    <text evidence="8 10">Metal-dependent phosphatase that shows phosphatase activity against several substrates, including fructose-1-phosphate and fructose-6-phosphate. Its preference for fructose-1-phosphate, a strong glycating agent that causes DNA damage rather than a canonical yeast metabolite, suggests a damage-control function in hexose phosphate metabolism. Has also been shown to have O-methyltransferase activity that methylates glutamate residues of target proteins to form gamma-glutamyl methyl ester residues. Possibly methylates PCNA, suggesting it is involved in the DNA damage response.</text>
</comment>
<protein>
    <recommendedName>
        <fullName evidence="10">Sugar phosphate phosphatase</fullName>
        <ecNumber evidence="10">2.1.1.-</ecNumber>
        <ecNumber evidence="10">3.1.3.-</ecNumber>
    </recommendedName>
</protein>
<dbReference type="OMA" id="YCGLPIC"/>
<dbReference type="GO" id="GO:0008983">
    <property type="term" value="F:protein-glutamate O-methyltransferase activity"/>
    <property type="evidence" value="ECO:0007669"/>
    <property type="project" value="RHEA"/>
</dbReference>
<keyword evidence="5 10" id="KW-0479">Metal-binding</keyword>
<dbReference type="GO" id="GO:0097023">
    <property type="term" value="F:fructose 6-phosphate aldolase activity"/>
    <property type="evidence" value="ECO:0007669"/>
    <property type="project" value="RHEA"/>
</dbReference>
<keyword evidence="6 10" id="KW-0378">Hydrolase</keyword>
<evidence type="ECO:0000256" key="1">
    <source>
        <dbReference type="ARBA" id="ARBA00000807"/>
    </source>
</evidence>
<gene>
    <name evidence="12" type="ORF">Dbus_chr2Rg773</name>
</gene>
<reference evidence="12 13" key="1">
    <citation type="submission" date="2015-08" db="EMBL/GenBank/DDBJ databases">
        <title>Ancestral chromatin configuration constrains chromatin evolution on differentiating sex chromosomes in Drosophila.</title>
        <authorList>
            <person name="Zhou Q."/>
            <person name="Bachtrog D."/>
        </authorList>
    </citation>
    <scope>NUCLEOTIDE SEQUENCE [LARGE SCALE GENOMIC DNA]</scope>
    <source>
        <tissue evidence="12">Whole larvae</tissue>
    </source>
</reference>
<evidence type="ECO:0000256" key="8">
    <source>
        <dbReference type="ARBA" id="ARBA00045980"/>
    </source>
</evidence>
<comment type="catalytic activity">
    <reaction evidence="2 10">
        <text>beta-D-fructose 1-phosphate + H2O = D-fructose + phosphate</text>
        <dbReference type="Rhea" id="RHEA:35603"/>
        <dbReference type="ChEBI" id="CHEBI:15377"/>
        <dbReference type="ChEBI" id="CHEBI:37721"/>
        <dbReference type="ChEBI" id="CHEBI:43474"/>
        <dbReference type="ChEBI" id="CHEBI:138881"/>
    </reaction>
</comment>
<dbReference type="EMBL" id="CP012524">
    <property type="protein sequence ID" value="ALC41194.1"/>
    <property type="molecule type" value="Genomic_DNA"/>
</dbReference>
<dbReference type="EC" id="3.1.3.-" evidence="10"/>
<feature type="domain" description="Damage-control phosphatase ARMT1-like metal-binding" evidence="11">
    <location>
        <begin position="74"/>
        <end position="444"/>
    </location>
</feature>
<dbReference type="Gene3D" id="1.20.930.60">
    <property type="match status" value="1"/>
</dbReference>
<evidence type="ECO:0000256" key="2">
    <source>
        <dbReference type="ARBA" id="ARBA00001326"/>
    </source>
</evidence>
<keyword evidence="7 10" id="KW-0464">Manganese</keyword>
<evidence type="ECO:0000256" key="9">
    <source>
        <dbReference type="ARBA" id="ARBA00048809"/>
    </source>
</evidence>
<dbReference type="GO" id="GO:0032259">
    <property type="term" value="P:methylation"/>
    <property type="evidence" value="ECO:0007669"/>
    <property type="project" value="UniProtKB-KW"/>
</dbReference>
<comment type="similarity">
    <text evidence="3 10">Belongs to the damage-control phosphatase family. Sugar phosphate phosphatase III subfamily.</text>
</comment>
<sequence length="475" mass="55770">MLSPWFGSSRQTTTYNSESEISVVAESSEDSDIELLSESEFVSKHDILDYGLPLHEEVTGRYKRTFAYRSLKTHMPALIKTIIKHLHEHEPRIMQQCGDYAYYDLKRVIRSLKILRREVLLNSKFKLFHDNEPDAQDWNKLLKSLDEHDKDNWYAASWLQADCYLYRRIWAAFRREKTLRDFDYFGQEKTCAARNIVYIFINVLKQTKNLSRDCRNFQLMLKISLWANRCDLNVNKEPPDARIVQLIDDYDEDLIVDHSAELWRLLTEDAHTTKYPCVVDFVLDNAGFELFADLVLAAYLIDTKLAAQVRFHVKAIPWFVSDTTAVDFNWMLRFLYYHEIPVMRAFGRKLCKFQQRRALVLCDTCRFWTSPHGFKDMGKLAPCVYVHMSMSDLIIFKGDLNYRKLLNDINWRPTDPFANCLGGFLPTNICALRAIKSDIYCGMPICVVEWLTEENPEWMCKGEKAVIQLARKPRP</sequence>
<evidence type="ECO:0000313" key="13">
    <source>
        <dbReference type="Proteomes" id="UP000494163"/>
    </source>
</evidence>
<evidence type="ECO:0000256" key="3">
    <source>
        <dbReference type="ARBA" id="ARBA00009519"/>
    </source>
</evidence>
<comment type="catalytic activity">
    <reaction evidence="9 10">
        <text>beta-D-fructose 6-phosphate = dihydroxyacetone + D-glyceraldehyde 3-phosphate</text>
        <dbReference type="Rhea" id="RHEA:28002"/>
        <dbReference type="ChEBI" id="CHEBI:16016"/>
        <dbReference type="ChEBI" id="CHEBI:57634"/>
        <dbReference type="ChEBI" id="CHEBI:59776"/>
    </reaction>
</comment>
<keyword evidence="10" id="KW-0489">Methyltransferase</keyword>
<keyword evidence="13" id="KW-1185">Reference proteome</keyword>
<dbReference type="Pfam" id="PF01937">
    <property type="entry name" value="ARMT1-like_dom"/>
    <property type="match status" value="1"/>
</dbReference>
<accession>A0A0M5J4P6</accession>
<dbReference type="GO" id="GO:0016462">
    <property type="term" value="F:pyrophosphatase activity"/>
    <property type="evidence" value="ECO:0007669"/>
    <property type="project" value="UniProtKB-ARBA"/>
</dbReference>
<keyword evidence="4" id="KW-0533">Nickel</keyword>
<evidence type="ECO:0000256" key="4">
    <source>
        <dbReference type="ARBA" id="ARBA00022596"/>
    </source>
</evidence>
<dbReference type="InterPro" id="IPR036075">
    <property type="entry name" value="ARMT-1-like_metal-bd_sf"/>
</dbReference>
<evidence type="ECO:0000256" key="6">
    <source>
        <dbReference type="ARBA" id="ARBA00022801"/>
    </source>
</evidence>
<dbReference type="PANTHER" id="PTHR12260">
    <property type="entry name" value="DAMAGE-CONTROL PHOSPHATASE ARMT1"/>
    <property type="match status" value="1"/>
</dbReference>
<evidence type="ECO:0000256" key="10">
    <source>
        <dbReference type="RuleBase" id="RU367030"/>
    </source>
</evidence>
<dbReference type="AlphaFoldDB" id="A0A0M5J4P6"/>
<dbReference type="OrthoDB" id="541375at2759"/>
<dbReference type="STRING" id="30019.A0A0M5J4P6"/>
<dbReference type="Gene3D" id="3.40.50.10880">
    <property type="entry name" value="Uncharacterised protein PF01937, DUF89, domain 3"/>
    <property type="match status" value="1"/>
</dbReference>
<evidence type="ECO:0000259" key="11">
    <source>
        <dbReference type="Pfam" id="PF01937"/>
    </source>
</evidence>
<evidence type="ECO:0000313" key="12">
    <source>
        <dbReference type="EMBL" id="ALC41194.1"/>
    </source>
</evidence>
<dbReference type="GO" id="GO:0046872">
    <property type="term" value="F:metal ion binding"/>
    <property type="evidence" value="ECO:0007669"/>
    <property type="project" value="UniProtKB-UniRule"/>
</dbReference>
<dbReference type="GO" id="GO:0005634">
    <property type="term" value="C:nucleus"/>
    <property type="evidence" value="ECO:0007669"/>
    <property type="project" value="TreeGrafter"/>
</dbReference>
<dbReference type="GO" id="GO:0030643">
    <property type="term" value="P:intracellular phosphate ion homeostasis"/>
    <property type="evidence" value="ECO:0007669"/>
    <property type="project" value="UniProtKB-ARBA"/>
</dbReference>
<dbReference type="GO" id="GO:0103026">
    <property type="term" value="F:fructose-1-phosphatase activity"/>
    <property type="evidence" value="ECO:0007669"/>
    <property type="project" value="RHEA"/>
</dbReference>
<keyword evidence="10" id="KW-0808">Transferase</keyword>
<dbReference type="FunFam" id="3.40.50.10880:FF:000005">
    <property type="entry name" value="DUF89-domain-containing protein"/>
    <property type="match status" value="1"/>
</dbReference>
<dbReference type="PANTHER" id="PTHR12260:SF6">
    <property type="entry name" value="DAMAGE-CONTROL PHOSPHATASE ARMT1"/>
    <property type="match status" value="1"/>
</dbReference>
<comment type="cofactor">
    <cofactor evidence="10">
        <name>Mn(2+)</name>
        <dbReference type="ChEBI" id="CHEBI:29035"/>
    </cofactor>
    <cofactor evidence="10">
        <name>Ni(2+)</name>
        <dbReference type="ChEBI" id="CHEBI:49786"/>
    </cofactor>
</comment>
<dbReference type="InterPro" id="IPR002791">
    <property type="entry name" value="ARMT1-like_metal-bd"/>
</dbReference>
<comment type="domain">
    <text evidence="10">Subfamily III proteins have a conserved RTxK motif about 40-50 residues from the C-terminus; the threonine may be replaced by serine or cysteine.</text>
</comment>
<evidence type="ECO:0000256" key="7">
    <source>
        <dbReference type="ARBA" id="ARBA00023211"/>
    </source>
</evidence>